<keyword evidence="2" id="KW-1185">Reference proteome</keyword>
<evidence type="ECO:0000313" key="1">
    <source>
        <dbReference type="EMBL" id="OEU85377.1"/>
    </source>
</evidence>
<dbReference type="Pfam" id="PF11528">
    <property type="entry name" value="DUF3224"/>
    <property type="match status" value="1"/>
</dbReference>
<gene>
    <name evidence="1" type="ORF">AN215_22720</name>
</gene>
<sequence length="142" mass="14718">MSTVQAQTATGHFTFSDWEEKQVTSGAEGPRLARASVVNSFSGGVEAVGTACEYSIVYVTETTGTFTGMQVLSGTVGGRKGTFAVAENGSFEADGTLRCTFEVVPGSGTGDLTGLHGTGGFTTRHGEQSVPYSFEYGLGRLP</sequence>
<dbReference type="SUPFAM" id="SSF159238">
    <property type="entry name" value="SO1590-like"/>
    <property type="match status" value="1"/>
</dbReference>
<evidence type="ECO:0008006" key="3">
    <source>
        <dbReference type="Google" id="ProtNLM"/>
    </source>
</evidence>
<protein>
    <recommendedName>
        <fullName evidence="3">DUF3224 domain-containing protein</fullName>
    </recommendedName>
</protein>
<dbReference type="PATRIC" id="fig|933944.5.peg.4834"/>
<name>A0A1E7JFZ4_9ACTN</name>
<accession>A0A1E7JFZ4</accession>
<dbReference type="InterPro" id="IPR023159">
    <property type="entry name" value="SO1590-like_sf"/>
</dbReference>
<dbReference type="AlphaFoldDB" id="A0A1E7JFZ4"/>
<dbReference type="InterPro" id="IPR021607">
    <property type="entry name" value="DUF3224"/>
</dbReference>
<dbReference type="STRING" id="933944.AN215_22720"/>
<dbReference type="OrthoDB" id="7947478at2"/>
<organism evidence="1 2">
    <name type="scientific">Streptomyces abyssalis</name>
    <dbReference type="NCBI Taxonomy" id="933944"/>
    <lineage>
        <taxon>Bacteria</taxon>
        <taxon>Bacillati</taxon>
        <taxon>Actinomycetota</taxon>
        <taxon>Actinomycetes</taxon>
        <taxon>Kitasatosporales</taxon>
        <taxon>Streptomycetaceae</taxon>
        <taxon>Streptomyces</taxon>
    </lineage>
</organism>
<dbReference type="EMBL" id="LJGT01000041">
    <property type="protein sequence ID" value="OEU85377.1"/>
    <property type="molecule type" value="Genomic_DNA"/>
</dbReference>
<comment type="caution">
    <text evidence="1">The sequence shown here is derived from an EMBL/GenBank/DDBJ whole genome shotgun (WGS) entry which is preliminary data.</text>
</comment>
<dbReference type="Proteomes" id="UP000176087">
    <property type="component" value="Unassembled WGS sequence"/>
</dbReference>
<proteinExistence type="predicted"/>
<evidence type="ECO:0000313" key="2">
    <source>
        <dbReference type="Proteomes" id="UP000176087"/>
    </source>
</evidence>
<reference evidence="1 2" key="1">
    <citation type="journal article" date="2016" name="Front. Microbiol.">
        <title>Comparative Genomics Analysis of Streptomyces Species Reveals Their Adaptation to the Marine Environment and Their Diversity at the Genomic Level.</title>
        <authorList>
            <person name="Tian X."/>
            <person name="Zhang Z."/>
            <person name="Yang T."/>
            <person name="Chen M."/>
            <person name="Li J."/>
            <person name="Chen F."/>
            <person name="Yang J."/>
            <person name="Li W."/>
            <person name="Zhang B."/>
            <person name="Zhang Z."/>
            <person name="Wu J."/>
            <person name="Zhang C."/>
            <person name="Long L."/>
            <person name="Xiao J."/>
        </authorList>
    </citation>
    <scope>NUCLEOTIDE SEQUENCE [LARGE SCALE GENOMIC DNA]</scope>
    <source>
        <strain evidence="1 2">SCSIO 10390</strain>
    </source>
</reference>
<dbReference type="Gene3D" id="2.40.350.10">
    <property type="entry name" value="SO1590-like"/>
    <property type="match status" value="1"/>
</dbReference>
<dbReference type="RefSeq" id="WP_070011235.1">
    <property type="nucleotide sequence ID" value="NZ_LJGS01000039.1"/>
</dbReference>